<sequence>MNYQFRIYGGDLMVMDWEALFRSQILDRGYAYYLDGAVRNLQQTATQLTAQVQGSQRYQVAITLQAEEVQTMTCDCPYAAGQRNCKHMAAVLFAAEETATGDGDDLMTNLIAQATTEQMRDFLRLVLPHNPTLATLFRNSSPTEPVRPIQPTIEVIDAICDQYTDQDFIDYENATPFADELLTYLDGDLTAALRAHQDQDVFAAVSHLFLVLDQLEIDDSDGEVMMLLDAGTTLWTQLIHQAALPLKRRLFDWLCTQLQHPLNVIEETVQDLLFNADFTEPEFRTAKLALANDAIRRAYHLPDWERDGQVDRWTDLQLKAMVSAEVADADIEAFCRANVTRQRIRDYYVDFCLQRHRPQEAIALLQEGKRVNRDLAGVVCHDSQRLATIYQQLGQTANYRQELWRLLTTYDPANLDDFQAYRAAFQASEWPAQRQKLLTTLKAHVAPADLAPLYAHEKLEQPLLQAIIAQDDLAGVRTYGPALKTKYAKQILQKYVTTAQQAMRTTGTRQHYRQVVAMLREMATYPNGAIQAQQLVSEWQQAYPRRTAMLDELAKFEP</sequence>
<feature type="domain" description="SWIM-type" evidence="2">
    <location>
        <begin position="58"/>
        <end position="96"/>
    </location>
</feature>
<proteinExistence type="predicted"/>
<keyword evidence="1" id="KW-0863">Zinc-finger</keyword>
<organism evidence="3 4">
    <name type="scientific">Levilactobacillus spicheri</name>
    <dbReference type="NCBI Taxonomy" id="216463"/>
    <lineage>
        <taxon>Bacteria</taxon>
        <taxon>Bacillati</taxon>
        <taxon>Bacillota</taxon>
        <taxon>Bacilli</taxon>
        <taxon>Lactobacillales</taxon>
        <taxon>Lactobacillaceae</taxon>
        <taxon>Levilactobacillus</taxon>
    </lineage>
</organism>
<gene>
    <name evidence="3" type="ORF">VC81_02175</name>
</gene>
<keyword evidence="1" id="KW-0479">Metal-binding</keyword>
<evidence type="ECO:0000259" key="2">
    <source>
        <dbReference type="PROSITE" id="PS50966"/>
    </source>
</evidence>
<comment type="caution">
    <text evidence="3">The sequence shown here is derived from an EMBL/GenBank/DDBJ whole genome shotgun (WGS) entry which is preliminary data.</text>
</comment>
<evidence type="ECO:0000256" key="1">
    <source>
        <dbReference type="PROSITE-ProRule" id="PRU00325"/>
    </source>
</evidence>
<dbReference type="STRING" id="216463.VC81_02175"/>
<dbReference type="Proteomes" id="UP000033491">
    <property type="component" value="Unassembled WGS sequence"/>
</dbReference>
<evidence type="ECO:0000313" key="4">
    <source>
        <dbReference type="Proteomes" id="UP000033491"/>
    </source>
</evidence>
<reference evidence="3 4" key="1">
    <citation type="submission" date="2015-03" db="EMBL/GenBank/DDBJ databases">
        <authorList>
            <person name="Zheng J."/>
            <person name="Ganezle M."/>
        </authorList>
    </citation>
    <scope>NUCLEOTIDE SEQUENCE [LARGE SCALE GENOMIC DNA]</scope>
    <source>
        <strain evidence="3 4">LP38</strain>
    </source>
</reference>
<dbReference type="PROSITE" id="PS50966">
    <property type="entry name" value="ZF_SWIM"/>
    <property type="match status" value="1"/>
</dbReference>
<dbReference type="AlphaFoldDB" id="A0A0F3RWZ7"/>
<evidence type="ECO:0000313" key="3">
    <source>
        <dbReference type="EMBL" id="KJW13297.1"/>
    </source>
</evidence>
<dbReference type="EMBL" id="JZCR01000006">
    <property type="protein sequence ID" value="KJW13297.1"/>
    <property type="molecule type" value="Genomic_DNA"/>
</dbReference>
<dbReference type="InterPro" id="IPR007527">
    <property type="entry name" value="Znf_SWIM"/>
</dbReference>
<dbReference type="PATRIC" id="fig|216463.3.peg.2243"/>
<protein>
    <recommendedName>
        <fullName evidence="2">SWIM-type domain-containing protein</fullName>
    </recommendedName>
</protein>
<name>A0A0F3RWZ7_9LACO</name>
<dbReference type="GO" id="GO:0008270">
    <property type="term" value="F:zinc ion binding"/>
    <property type="evidence" value="ECO:0007669"/>
    <property type="project" value="UniProtKB-KW"/>
</dbReference>
<keyword evidence="1" id="KW-0862">Zinc</keyword>
<accession>A0A0F3RWZ7</accession>